<dbReference type="CDD" id="cd00640">
    <property type="entry name" value="Trp-synth-beta_II"/>
    <property type="match status" value="1"/>
</dbReference>
<dbReference type="PANTHER" id="PTHR42937">
    <property type="match status" value="1"/>
</dbReference>
<evidence type="ECO:0000259" key="3">
    <source>
        <dbReference type="Pfam" id="PF00291"/>
    </source>
</evidence>
<sequence length="400" mass="44373">MNGTIKAVHHELNNVDYTLAEKFGQDISQKVISYHKSFPMYEKTPLVHLSNLANELGIKEIYVKDESKRFGLNAFKALGGSYCLGKYIADKLGMDISELDFGKITSPEIKEKLGEITFVTATDGNHGRGIAWTAQILGQKSVVYMPKGSAKERLENIHKCGAIAEITEYNYDDTVRFAYECAKKYGWVLVQDTAWQGYKTIPNWIMQGYTTMAQEVVEQLQETRPTHIFLQAGVGAMAGAIAGFFADLYKKDKPIITIIEPNKADCFYKTVEINDGKLHSVGGALDTIMAGLACGEPCSLAWEQLSQYAENFVSMPDYVAAKGMRVLANPVGDDEKIISGESGASTTGFVAEIMQNDSLDNLRKMLKIDNNSVVLCFSTEGDTDKENYRKIVWDGLYPSF</sequence>
<gene>
    <name evidence="4" type="primary">dpaL</name>
    <name evidence="4" type="ORF">BBG48_008105</name>
</gene>
<evidence type="ECO:0000313" key="4">
    <source>
        <dbReference type="EMBL" id="RDY20847.1"/>
    </source>
</evidence>
<dbReference type="EC" id="4.3.1.15" evidence="4"/>
<dbReference type="GO" id="GO:0008838">
    <property type="term" value="F:diaminopropionate ammonia-lyase activity"/>
    <property type="evidence" value="ECO:0007669"/>
    <property type="project" value="UniProtKB-EC"/>
</dbReference>
<reference evidence="4 5" key="1">
    <citation type="journal article" date="2016" name="Genome Announc.">
        <title>Draft Genome Sequence of Criibacterium bergeronii gen. nov., sp. nov., Strain CCRI-22567T, Isolated from a Vaginal Sample from a Woman with Bacterial Vaginosis.</title>
        <authorList>
            <person name="Maheux A.F."/>
            <person name="Berube E."/>
            <person name="Boudreau D.K."/>
            <person name="Raymond F."/>
            <person name="Corbeil J."/>
            <person name="Roy P.H."/>
            <person name="Boissinot M."/>
            <person name="Omar R.F."/>
        </authorList>
    </citation>
    <scope>NUCLEOTIDE SEQUENCE [LARGE SCALE GENOMIC DNA]</scope>
    <source>
        <strain evidence="4 5">CCRI-22567</strain>
    </source>
</reference>
<dbReference type="NCBIfam" id="TIGR03528">
    <property type="entry name" value="2_3_DAP_am_ly"/>
    <property type="match status" value="1"/>
</dbReference>
<dbReference type="InterPro" id="IPR001926">
    <property type="entry name" value="TrpB-like_PALP"/>
</dbReference>
<dbReference type="GO" id="GO:0030170">
    <property type="term" value="F:pyridoxal phosphate binding"/>
    <property type="evidence" value="ECO:0007669"/>
    <property type="project" value="InterPro"/>
</dbReference>
<dbReference type="SUPFAM" id="SSF53686">
    <property type="entry name" value="Tryptophan synthase beta subunit-like PLP-dependent enzymes"/>
    <property type="match status" value="1"/>
</dbReference>
<evidence type="ECO:0000256" key="2">
    <source>
        <dbReference type="ARBA" id="ARBA00022898"/>
    </source>
</evidence>
<dbReference type="NCBIfam" id="NF006058">
    <property type="entry name" value="PRK08206.1"/>
    <property type="match status" value="1"/>
</dbReference>
<proteinExistence type="predicted"/>
<comment type="caution">
    <text evidence="4">The sequence shown here is derived from an EMBL/GenBank/DDBJ whole genome shotgun (WGS) entry which is preliminary data.</text>
</comment>
<dbReference type="GO" id="GO:1901605">
    <property type="term" value="P:alpha-amino acid metabolic process"/>
    <property type="evidence" value="ECO:0007669"/>
    <property type="project" value="UniProtKB-ARBA"/>
</dbReference>
<keyword evidence="2" id="KW-0663">Pyridoxal phosphate</keyword>
<dbReference type="Gene3D" id="3.40.50.1100">
    <property type="match status" value="2"/>
</dbReference>
<dbReference type="NCBIfam" id="TIGR01747">
    <property type="entry name" value="diampropi_NH3ly"/>
    <property type="match status" value="1"/>
</dbReference>
<comment type="cofactor">
    <cofactor evidence="1">
        <name>pyridoxal 5'-phosphate</name>
        <dbReference type="ChEBI" id="CHEBI:597326"/>
    </cofactor>
</comment>
<feature type="domain" description="Tryptophan synthase beta chain-like PALP" evidence="3">
    <location>
        <begin position="41"/>
        <end position="346"/>
    </location>
</feature>
<dbReference type="STRING" id="1871336.BBG48_08740"/>
<evidence type="ECO:0000313" key="5">
    <source>
        <dbReference type="Proteomes" id="UP000093352"/>
    </source>
</evidence>
<dbReference type="Pfam" id="PF00291">
    <property type="entry name" value="PALP"/>
    <property type="match status" value="1"/>
</dbReference>
<dbReference type="PANTHER" id="PTHR42937:SF1">
    <property type="entry name" value="DIAMINOPROPIONATE AMMONIA-LYASE"/>
    <property type="match status" value="1"/>
</dbReference>
<evidence type="ECO:0000256" key="1">
    <source>
        <dbReference type="ARBA" id="ARBA00001933"/>
    </source>
</evidence>
<keyword evidence="4" id="KW-0456">Lyase</keyword>
<name>A0A371IK32_9FIRM</name>
<dbReference type="EMBL" id="MBEW02000019">
    <property type="protein sequence ID" value="RDY20847.1"/>
    <property type="molecule type" value="Genomic_DNA"/>
</dbReference>
<keyword evidence="5" id="KW-1185">Reference proteome</keyword>
<protein>
    <submittedName>
        <fullName evidence="4">Diaminopropionate ammonia-lyase</fullName>
        <ecNumber evidence="4">4.3.1.15</ecNumber>
    </submittedName>
</protein>
<dbReference type="InterPro" id="IPR036052">
    <property type="entry name" value="TrpB-like_PALP_sf"/>
</dbReference>
<organism evidence="4 5">
    <name type="scientific">Criibacterium bergeronii</name>
    <dbReference type="NCBI Taxonomy" id="1871336"/>
    <lineage>
        <taxon>Bacteria</taxon>
        <taxon>Bacillati</taxon>
        <taxon>Bacillota</taxon>
        <taxon>Clostridia</taxon>
        <taxon>Peptostreptococcales</taxon>
        <taxon>Filifactoraceae</taxon>
        <taxon>Criibacterium</taxon>
    </lineage>
</organism>
<dbReference type="Proteomes" id="UP000093352">
    <property type="component" value="Unassembled WGS sequence"/>
</dbReference>
<dbReference type="InterPro" id="IPR019871">
    <property type="entry name" value="DiNH2propionate_NH3-lyase_sub"/>
</dbReference>
<dbReference type="AlphaFoldDB" id="A0A371IK32"/>
<accession>A0A371IK32</accession>
<dbReference type="InterPro" id="IPR010081">
    <property type="entry name" value="DiNH2opropionate_NH3_lyase"/>
</dbReference>